<evidence type="ECO:0000256" key="11">
    <source>
        <dbReference type="ARBA" id="ARBA00022840"/>
    </source>
</evidence>
<dbReference type="GO" id="GO:0006950">
    <property type="term" value="P:response to stress"/>
    <property type="evidence" value="ECO:0007669"/>
    <property type="project" value="UniProtKB-ARBA"/>
</dbReference>
<dbReference type="EC" id="2.7.1.40" evidence="5 16"/>
<evidence type="ECO:0000256" key="12">
    <source>
        <dbReference type="ARBA" id="ARBA00022842"/>
    </source>
</evidence>
<dbReference type="PANTHER" id="PTHR11817">
    <property type="entry name" value="PYRUVATE KINASE"/>
    <property type="match status" value="1"/>
</dbReference>
<dbReference type="Gene3D" id="3.20.20.60">
    <property type="entry name" value="Phosphoenolpyruvate-binding domains"/>
    <property type="match status" value="1"/>
</dbReference>
<evidence type="ECO:0000256" key="2">
    <source>
        <dbReference type="ARBA" id="ARBA00001958"/>
    </source>
</evidence>
<evidence type="ECO:0000259" key="18">
    <source>
        <dbReference type="Pfam" id="PF00224"/>
    </source>
</evidence>
<comment type="pathway">
    <text evidence="3 17">Carbohydrate degradation; glycolysis; pyruvate from D-glyceraldehyde 3-phosphate: step 5/5.</text>
</comment>
<evidence type="ECO:0000256" key="15">
    <source>
        <dbReference type="ARBA" id="ARBA00023317"/>
    </source>
</evidence>
<dbReference type="NCBIfam" id="NF004491">
    <property type="entry name" value="PRK05826.1"/>
    <property type="match status" value="1"/>
</dbReference>
<keyword evidence="10 17" id="KW-0418">Kinase</keyword>
<keyword evidence="11" id="KW-0067">ATP-binding</keyword>
<dbReference type="SUPFAM" id="SSF50800">
    <property type="entry name" value="PK beta-barrel domain-like"/>
    <property type="match status" value="1"/>
</dbReference>
<keyword evidence="15 20" id="KW-0670">Pyruvate</keyword>
<evidence type="ECO:0000256" key="6">
    <source>
        <dbReference type="ARBA" id="ARBA00018587"/>
    </source>
</evidence>
<reference evidence="20 21" key="1">
    <citation type="submission" date="2019-05" db="EMBL/GenBank/DDBJ databases">
        <title>Culicoidintestinum kansasii gen. nov., sp. nov. from the gastrointestinal tract of the biting midge, Culicoides sonorensis.</title>
        <authorList>
            <person name="Neupane S."/>
            <person name="Ghosh A."/>
            <person name="Gunther S."/>
            <person name="Martin K."/>
            <person name="Zurek L."/>
        </authorList>
    </citation>
    <scope>NUCLEOTIDE SEQUENCE [LARGE SCALE GENOMIC DNA]</scope>
    <source>
        <strain evidence="20 21">CS-1</strain>
    </source>
</reference>
<keyword evidence="9" id="KW-0547">Nucleotide-binding</keyword>
<evidence type="ECO:0000256" key="17">
    <source>
        <dbReference type="RuleBase" id="RU000504"/>
    </source>
</evidence>
<dbReference type="GO" id="GO:0004743">
    <property type="term" value="F:pyruvate kinase activity"/>
    <property type="evidence" value="ECO:0007669"/>
    <property type="project" value="UniProtKB-UniRule"/>
</dbReference>
<evidence type="ECO:0000259" key="19">
    <source>
        <dbReference type="Pfam" id="PF02887"/>
    </source>
</evidence>
<evidence type="ECO:0000313" key="21">
    <source>
        <dbReference type="Proteomes" id="UP000306912"/>
    </source>
</evidence>
<dbReference type="InterPro" id="IPR015806">
    <property type="entry name" value="Pyrv_Knase_insert_dom_sf"/>
</dbReference>
<protein>
    <recommendedName>
        <fullName evidence="6 16">Pyruvate kinase</fullName>
        <ecNumber evidence="5 16">2.7.1.40</ecNumber>
    </recommendedName>
</protein>
<feature type="domain" description="Pyruvate kinase barrel" evidence="18">
    <location>
        <begin position="4"/>
        <end position="325"/>
    </location>
</feature>
<dbReference type="FunFam" id="2.40.33.10:FF:000001">
    <property type="entry name" value="Pyruvate kinase"/>
    <property type="match status" value="1"/>
</dbReference>
<dbReference type="Pfam" id="PF02887">
    <property type="entry name" value="PK_C"/>
    <property type="match status" value="1"/>
</dbReference>
<dbReference type="InterPro" id="IPR001697">
    <property type="entry name" value="Pyr_Knase"/>
</dbReference>
<dbReference type="SUPFAM" id="SSF52935">
    <property type="entry name" value="PK C-terminal domain-like"/>
    <property type="match status" value="1"/>
</dbReference>
<dbReference type="GO" id="GO:0000287">
    <property type="term" value="F:magnesium ion binding"/>
    <property type="evidence" value="ECO:0007669"/>
    <property type="project" value="UniProtKB-UniRule"/>
</dbReference>
<dbReference type="NCBIfam" id="TIGR01064">
    <property type="entry name" value="pyruv_kin"/>
    <property type="match status" value="1"/>
</dbReference>
<keyword evidence="21" id="KW-1185">Reference proteome</keyword>
<dbReference type="InterPro" id="IPR040442">
    <property type="entry name" value="Pyrv_kinase-like_dom_sf"/>
</dbReference>
<keyword evidence="7 17" id="KW-0808">Transferase</keyword>
<keyword evidence="14 17" id="KW-0324">Glycolysis</keyword>
<proteinExistence type="inferred from homology"/>
<evidence type="ECO:0000256" key="8">
    <source>
        <dbReference type="ARBA" id="ARBA00022723"/>
    </source>
</evidence>
<dbReference type="GO" id="GO:0016301">
    <property type="term" value="F:kinase activity"/>
    <property type="evidence" value="ECO:0007669"/>
    <property type="project" value="UniProtKB-KW"/>
</dbReference>
<dbReference type="FunCoup" id="A0A5R8QA30">
    <property type="interactions" value="274"/>
</dbReference>
<dbReference type="InterPro" id="IPR036918">
    <property type="entry name" value="Pyrv_Knase_C_sf"/>
</dbReference>
<dbReference type="SUPFAM" id="SSF51621">
    <property type="entry name" value="Phosphoenolpyruvate/pyruvate domain"/>
    <property type="match status" value="1"/>
</dbReference>
<feature type="domain" description="Pyruvate kinase C-terminal" evidence="19">
    <location>
        <begin position="359"/>
        <end position="469"/>
    </location>
</feature>
<dbReference type="InParanoid" id="A0A5R8QA30"/>
<evidence type="ECO:0000256" key="3">
    <source>
        <dbReference type="ARBA" id="ARBA00004997"/>
    </source>
</evidence>
<dbReference type="PROSITE" id="PS00110">
    <property type="entry name" value="PYRUVATE_KINASE"/>
    <property type="match status" value="1"/>
</dbReference>
<dbReference type="InterPro" id="IPR015793">
    <property type="entry name" value="Pyrv_Knase_brl"/>
</dbReference>
<sequence>MNLKLTKQVSTIGPKSEPKEVMTELVKSGMNVIRLNFSHGDYEEHGGRVKTIREINKELGTNVAILLDTKGPEIRTHLFENGGVDFVKGQTVRVSMKEVLGTSELFSVTHADLINDVEIGGTILLDDGYCELTVTGKEDGVIVCTVVNNAYIKDRRGVNIPGAILSMPFLSDKDRNDILWGCEVGVDFIALSFTRRPEDVIEIRELLNANGGEHIQIIPKIENQESVDKIEEIVAVSEGIMVARGDLGVEVPAEDVPVMQKHIIKVCNSAGKPVITATQMLESMQKNPRPTRAEVSDVANAVFDGTDAVMLSGESAAGDYPVEAVETQSRIAHRIEQELDFEYLTAYASTSSKGTIEGAIGLSVADAVMDLNAKAVVAITRSGATARTLSKFRPAAPIIAVVPTEEVARSLALCWGVLPIVKDLTGALDDILEDSAAIAKDALGLQAGDIAVLTAGMPQGQGNTNLLRIKTIR</sequence>
<comment type="caution">
    <text evidence="20">The sequence shown here is derived from an EMBL/GenBank/DDBJ whole genome shotgun (WGS) entry which is preliminary data.</text>
</comment>
<dbReference type="FunFam" id="3.20.20.60:FF:000001">
    <property type="entry name" value="Pyruvate kinase"/>
    <property type="match status" value="1"/>
</dbReference>
<dbReference type="PRINTS" id="PR01050">
    <property type="entry name" value="PYRUVTKNASE"/>
</dbReference>
<comment type="catalytic activity">
    <reaction evidence="17">
        <text>pyruvate + ATP = phosphoenolpyruvate + ADP + H(+)</text>
        <dbReference type="Rhea" id="RHEA:18157"/>
        <dbReference type="ChEBI" id="CHEBI:15361"/>
        <dbReference type="ChEBI" id="CHEBI:15378"/>
        <dbReference type="ChEBI" id="CHEBI:30616"/>
        <dbReference type="ChEBI" id="CHEBI:58702"/>
        <dbReference type="ChEBI" id="CHEBI:456216"/>
        <dbReference type="EC" id="2.7.1.40"/>
    </reaction>
</comment>
<evidence type="ECO:0000256" key="9">
    <source>
        <dbReference type="ARBA" id="ARBA00022741"/>
    </source>
</evidence>
<dbReference type="Gene3D" id="2.40.33.10">
    <property type="entry name" value="PK beta-barrel domain-like"/>
    <property type="match status" value="1"/>
</dbReference>
<dbReference type="GO" id="GO:0005524">
    <property type="term" value="F:ATP binding"/>
    <property type="evidence" value="ECO:0007669"/>
    <property type="project" value="UniProtKB-KW"/>
</dbReference>
<dbReference type="RefSeq" id="WP_138191495.1">
    <property type="nucleotide sequence ID" value="NZ_VBWP01000008.1"/>
</dbReference>
<dbReference type="InterPro" id="IPR011037">
    <property type="entry name" value="Pyrv_Knase-like_insert_dom_sf"/>
</dbReference>
<dbReference type="InterPro" id="IPR015795">
    <property type="entry name" value="Pyrv_Knase_C"/>
</dbReference>
<keyword evidence="8" id="KW-0479">Metal-binding</keyword>
<dbReference type="EMBL" id="VBWP01000008">
    <property type="protein sequence ID" value="TLG72485.1"/>
    <property type="molecule type" value="Genomic_DNA"/>
</dbReference>
<comment type="similarity">
    <text evidence="4 17">Belongs to the pyruvate kinase family.</text>
</comment>
<comment type="cofactor">
    <cofactor evidence="2">
        <name>K(+)</name>
        <dbReference type="ChEBI" id="CHEBI:29103"/>
    </cofactor>
</comment>
<dbReference type="AlphaFoldDB" id="A0A5R8QA30"/>
<dbReference type="NCBIfam" id="NF004978">
    <property type="entry name" value="PRK06354.1"/>
    <property type="match status" value="1"/>
</dbReference>
<comment type="cofactor">
    <cofactor evidence="1">
        <name>Mg(2+)</name>
        <dbReference type="ChEBI" id="CHEBI:18420"/>
    </cofactor>
</comment>
<evidence type="ECO:0000256" key="1">
    <source>
        <dbReference type="ARBA" id="ARBA00001946"/>
    </source>
</evidence>
<accession>A0A5R8QA30</accession>
<evidence type="ECO:0000256" key="10">
    <source>
        <dbReference type="ARBA" id="ARBA00022777"/>
    </source>
</evidence>
<dbReference type="InterPro" id="IPR015813">
    <property type="entry name" value="Pyrv/PenolPyrv_kinase-like_dom"/>
</dbReference>
<evidence type="ECO:0000256" key="5">
    <source>
        <dbReference type="ARBA" id="ARBA00012142"/>
    </source>
</evidence>
<dbReference type="Pfam" id="PF00224">
    <property type="entry name" value="PK"/>
    <property type="match status" value="1"/>
</dbReference>
<evidence type="ECO:0000256" key="7">
    <source>
        <dbReference type="ARBA" id="ARBA00022679"/>
    </source>
</evidence>
<gene>
    <name evidence="20" type="primary">pyk</name>
    <name evidence="20" type="ORF">FEZ08_08845</name>
</gene>
<evidence type="ECO:0000256" key="4">
    <source>
        <dbReference type="ARBA" id="ARBA00008663"/>
    </source>
</evidence>
<dbReference type="GO" id="GO:0030955">
    <property type="term" value="F:potassium ion binding"/>
    <property type="evidence" value="ECO:0007669"/>
    <property type="project" value="UniProtKB-UniRule"/>
</dbReference>
<name>A0A5R8QA30_9FIRM</name>
<evidence type="ECO:0000256" key="14">
    <source>
        <dbReference type="ARBA" id="ARBA00023152"/>
    </source>
</evidence>
<dbReference type="Proteomes" id="UP000306912">
    <property type="component" value="Unassembled WGS sequence"/>
</dbReference>
<evidence type="ECO:0000256" key="16">
    <source>
        <dbReference type="NCBIfam" id="TIGR01064"/>
    </source>
</evidence>
<keyword evidence="13" id="KW-0630">Potassium</keyword>
<dbReference type="InterPro" id="IPR018209">
    <property type="entry name" value="Pyrv_Knase_AS"/>
</dbReference>
<keyword evidence="12 17" id="KW-0460">Magnesium</keyword>
<evidence type="ECO:0000256" key="13">
    <source>
        <dbReference type="ARBA" id="ARBA00022958"/>
    </source>
</evidence>
<evidence type="ECO:0000313" key="20">
    <source>
        <dbReference type="EMBL" id="TLG72485.1"/>
    </source>
</evidence>
<dbReference type="UniPathway" id="UPA00109">
    <property type="reaction ID" value="UER00188"/>
</dbReference>
<organism evidence="20 21">
    <name type="scientific">Culicoidibacter larvae</name>
    <dbReference type="NCBI Taxonomy" id="2579976"/>
    <lineage>
        <taxon>Bacteria</taxon>
        <taxon>Bacillati</taxon>
        <taxon>Bacillota</taxon>
        <taxon>Culicoidibacteria</taxon>
        <taxon>Culicoidibacterales</taxon>
        <taxon>Culicoidibacteraceae</taxon>
        <taxon>Culicoidibacter</taxon>
    </lineage>
</organism>
<dbReference type="OrthoDB" id="9812123at2"/>
<dbReference type="Gene3D" id="3.40.1380.20">
    <property type="entry name" value="Pyruvate kinase, C-terminal domain"/>
    <property type="match status" value="1"/>
</dbReference>